<reference evidence="1" key="1">
    <citation type="journal article" date="2014" name="Front. Microbiol.">
        <title>High frequency of phylogenetically diverse reductive dehalogenase-homologous genes in deep subseafloor sedimentary metagenomes.</title>
        <authorList>
            <person name="Kawai M."/>
            <person name="Futagami T."/>
            <person name="Toyoda A."/>
            <person name="Takaki Y."/>
            <person name="Nishi S."/>
            <person name="Hori S."/>
            <person name="Arai W."/>
            <person name="Tsubouchi T."/>
            <person name="Morono Y."/>
            <person name="Uchiyama I."/>
            <person name="Ito T."/>
            <person name="Fujiyama A."/>
            <person name="Inagaki F."/>
            <person name="Takami H."/>
        </authorList>
    </citation>
    <scope>NUCLEOTIDE SEQUENCE</scope>
    <source>
        <strain evidence="1">Expedition CK06-06</strain>
    </source>
</reference>
<organism evidence="1">
    <name type="scientific">marine sediment metagenome</name>
    <dbReference type="NCBI Taxonomy" id="412755"/>
    <lineage>
        <taxon>unclassified sequences</taxon>
        <taxon>metagenomes</taxon>
        <taxon>ecological metagenomes</taxon>
    </lineage>
</organism>
<sequence>MISIPGTFFLDVETDAWQSSNATDEMLDLYDDFNPGVNKIYLYGANFG</sequence>
<gene>
    <name evidence="1" type="ORF">S01H4_45817</name>
</gene>
<name>X1D1M9_9ZZZZ</name>
<comment type="caution">
    <text evidence="1">The sequence shown here is derived from an EMBL/GenBank/DDBJ whole genome shotgun (WGS) entry which is preliminary data.</text>
</comment>
<proteinExistence type="predicted"/>
<protein>
    <submittedName>
        <fullName evidence="1">Uncharacterized protein</fullName>
    </submittedName>
</protein>
<evidence type="ECO:0000313" key="1">
    <source>
        <dbReference type="EMBL" id="GAH02160.1"/>
    </source>
</evidence>
<dbReference type="EMBL" id="BART01025542">
    <property type="protein sequence ID" value="GAH02160.1"/>
    <property type="molecule type" value="Genomic_DNA"/>
</dbReference>
<accession>X1D1M9</accession>
<feature type="non-terminal residue" evidence="1">
    <location>
        <position position="48"/>
    </location>
</feature>
<dbReference type="AlphaFoldDB" id="X1D1M9"/>